<keyword evidence="4" id="KW-0676">Redox-active center</keyword>
<dbReference type="CDD" id="cd02966">
    <property type="entry name" value="TlpA_like_family"/>
    <property type="match status" value="1"/>
</dbReference>
<dbReference type="EMBL" id="BAABLF010000025">
    <property type="protein sequence ID" value="GAA5193448.1"/>
    <property type="molecule type" value="Genomic_DNA"/>
</dbReference>
<proteinExistence type="predicted"/>
<dbReference type="InterPro" id="IPR013740">
    <property type="entry name" value="Redoxin"/>
</dbReference>
<dbReference type="Gene3D" id="3.40.30.10">
    <property type="entry name" value="Glutaredoxin"/>
    <property type="match status" value="1"/>
</dbReference>
<comment type="caution">
    <text evidence="7">The sequence shown here is derived from an EMBL/GenBank/DDBJ whole genome shotgun (WGS) entry which is preliminary data.</text>
</comment>
<feature type="domain" description="Thioredoxin" evidence="6">
    <location>
        <begin position="40"/>
        <end position="184"/>
    </location>
</feature>
<evidence type="ECO:0000256" key="4">
    <source>
        <dbReference type="ARBA" id="ARBA00023284"/>
    </source>
</evidence>
<feature type="chain" id="PRO_5045707914" evidence="5">
    <location>
        <begin position="22"/>
        <end position="184"/>
    </location>
</feature>
<evidence type="ECO:0000256" key="3">
    <source>
        <dbReference type="ARBA" id="ARBA00023157"/>
    </source>
</evidence>
<feature type="signal peptide" evidence="5">
    <location>
        <begin position="1"/>
        <end position="21"/>
    </location>
</feature>
<dbReference type="Proteomes" id="UP001501600">
    <property type="component" value="Unassembled WGS sequence"/>
</dbReference>
<dbReference type="InterPro" id="IPR036249">
    <property type="entry name" value="Thioredoxin-like_sf"/>
</dbReference>
<dbReference type="PROSITE" id="PS00194">
    <property type="entry name" value="THIOREDOXIN_1"/>
    <property type="match status" value="1"/>
</dbReference>
<keyword evidence="2" id="KW-0201">Cytochrome c-type biogenesis</keyword>
<keyword evidence="8" id="KW-1185">Reference proteome</keyword>
<dbReference type="InterPro" id="IPR017937">
    <property type="entry name" value="Thioredoxin_CS"/>
</dbReference>
<dbReference type="PROSITE" id="PS51352">
    <property type="entry name" value="THIOREDOXIN_2"/>
    <property type="match status" value="1"/>
</dbReference>
<dbReference type="RefSeq" id="WP_345317379.1">
    <property type="nucleotide sequence ID" value="NZ_BAABLF010000025.1"/>
</dbReference>
<sequence>MSSLRHAMILALALLTASVSAYPGAVSGGDDPALARFVHLSKPQNLDNIAFVGPDGKPFELEAFRGHPVMINLWATWCPPCVRELPSLMRFRQEFEAKGLKVAPVSIDRDTTKVAPFLEELGMGEMKTWFDTSNQFGQILPTDLIPATFILDEHGQLVAFVRSFVDWDSPAVRQAMTRYLPEGQ</sequence>
<dbReference type="InterPro" id="IPR013766">
    <property type="entry name" value="Thioredoxin_domain"/>
</dbReference>
<keyword evidence="5" id="KW-0732">Signal</keyword>
<dbReference type="SUPFAM" id="SSF52833">
    <property type="entry name" value="Thioredoxin-like"/>
    <property type="match status" value="1"/>
</dbReference>
<organism evidence="7 8">
    <name type="scientific">Ferrimonas gelatinilytica</name>
    <dbReference type="NCBI Taxonomy" id="1255257"/>
    <lineage>
        <taxon>Bacteria</taxon>
        <taxon>Pseudomonadati</taxon>
        <taxon>Pseudomonadota</taxon>
        <taxon>Gammaproteobacteria</taxon>
        <taxon>Alteromonadales</taxon>
        <taxon>Ferrimonadaceae</taxon>
        <taxon>Ferrimonas</taxon>
    </lineage>
</organism>
<dbReference type="PANTHER" id="PTHR42852">
    <property type="entry name" value="THIOL:DISULFIDE INTERCHANGE PROTEIN DSBE"/>
    <property type="match status" value="1"/>
</dbReference>
<protein>
    <submittedName>
        <fullName evidence="7">TlpA disulfide reductase family protein</fullName>
    </submittedName>
</protein>
<evidence type="ECO:0000256" key="1">
    <source>
        <dbReference type="ARBA" id="ARBA00004196"/>
    </source>
</evidence>
<accession>A0ABP9SC71</accession>
<evidence type="ECO:0000256" key="5">
    <source>
        <dbReference type="SAM" id="SignalP"/>
    </source>
</evidence>
<gene>
    <name evidence="7" type="ORF">GCM10025772_24330</name>
</gene>
<evidence type="ECO:0000313" key="7">
    <source>
        <dbReference type="EMBL" id="GAA5193448.1"/>
    </source>
</evidence>
<evidence type="ECO:0000259" key="6">
    <source>
        <dbReference type="PROSITE" id="PS51352"/>
    </source>
</evidence>
<comment type="subcellular location">
    <subcellularLocation>
        <location evidence="1">Cell envelope</location>
    </subcellularLocation>
</comment>
<keyword evidence="3" id="KW-1015">Disulfide bond</keyword>
<dbReference type="PANTHER" id="PTHR42852:SF6">
    <property type="entry name" value="THIOL:DISULFIDE INTERCHANGE PROTEIN DSBE"/>
    <property type="match status" value="1"/>
</dbReference>
<name>A0ABP9SC71_9GAMM</name>
<evidence type="ECO:0000313" key="8">
    <source>
        <dbReference type="Proteomes" id="UP001501600"/>
    </source>
</evidence>
<dbReference type="InterPro" id="IPR050553">
    <property type="entry name" value="Thioredoxin_ResA/DsbE_sf"/>
</dbReference>
<dbReference type="Pfam" id="PF08534">
    <property type="entry name" value="Redoxin"/>
    <property type="match status" value="1"/>
</dbReference>
<evidence type="ECO:0000256" key="2">
    <source>
        <dbReference type="ARBA" id="ARBA00022748"/>
    </source>
</evidence>
<reference evidence="8" key="1">
    <citation type="journal article" date="2019" name="Int. J. Syst. Evol. Microbiol.">
        <title>The Global Catalogue of Microorganisms (GCM) 10K type strain sequencing project: providing services to taxonomists for standard genome sequencing and annotation.</title>
        <authorList>
            <consortium name="The Broad Institute Genomics Platform"/>
            <consortium name="The Broad Institute Genome Sequencing Center for Infectious Disease"/>
            <person name="Wu L."/>
            <person name="Ma J."/>
        </authorList>
    </citation>
    <scope>NUCLEOTIDE SEQUENCE [LARGE SCALE GENOMIC DNA]</scope>
    <source>
        <strain evidence="8">JCM 18720</strain>
    </source>
</reference>